<dbReference type="PROSITE" id="PS51257">
    <property type="entry name" value="PROKAR_LIPOPROTEIN"/>
    <property type="match status" value="1"/>
</dbReference>
<reference evidence="3" key="1">
    <citation type="submission" date="2019-08" db="EMBL/GenBank/DDBJ databases">
        <title>Seonamhaeicola sediminis sp. nov., isolated from marine sediment.</title>
        <authorList>
            <person name="Cao W.R."/>
        </authorList>
    </citation>
    <scope>NUCLEOTIDE SEQUENCE [LARGE SCALE GENOMIC DNA]</scope>
    <source>
        <strain evidence="3">Gy8</strain>
    </source>
</reference>
<keyword evidence="3" id="KW-1185">Reference proteome</keyword>
<feature type="chain" id="PRO_5023030217" evidence="1">
    <location>
        <begin position="38"/>
        <end position="428"/>
    </location>
</feature>
<sequence length="428" mass="47548">MLIKNNFYSLICVASNVRIYSFLFLACVFLSSCTSDSAIEYDNIILEQKPIGYSAVATGISVNYSDVSSYVNSGFTFLNPTQVNKNREALGGSSYTEVYGFNVPEANRARGIRWNSGDETTNEWRPQGITGFKKNGVRYLLITWYGREGSDHKGSRITLLDISPSSSTYLKYRHILLVHSSVPSSVSEYTQYNTYAPLNIHAGGIAYYNDKVYIASTNLGMRVFDLNKIIEVSTGAGASTKCGKDTNGNLYAFNYRYILPQIEYYDINGGANPFSTIQVNDEGNALWTAQYSSGSSSSSVVPKVYGFPIDSGGTVLNSGIEEIIPKNSLFDDDHAHGMQGIFRKGNRTWLSCSGSPSESYGSKARLARYTDGASNTVRYRWPYGSESLYYEAEYDYLWSLTEWEPNAGADNGSEVNRCIFAVHFSEYE</sequence>
<organism evidence="2 3">
    <name type="scientific">Seonamhaeicola algicola</name>
    <dbReference type="NCBI Taxonomy" id="1719036"/>
    <lineage>
        <taxon>Bacteria</taxon>
        <taxon>Pseudomonadati</taxon>
        <taxon>Bacteroidota</taxon>
        <taxon>Flavobacteriia</taxon>
        <taxon>Flavobacteriales</taxon>
        <taxon>Flavobacteriaceae</taxon>
    </lineage>
</organism>
<dbReference type="Proteomes" id="UP000321790">
    <property type="component" value="Unassembled WGS sequence"/>
</dbReference>
<dbReference type="OrthoDB" id="618894at2"/>
<name>A0A5C7ACZ6_9FLAO</name>
<keyword evidence="1" id="KW-0732">Signal</keyword>
<proteinExistence type="predicted"/>
<evidence type="ECO:0000313" key="3">
    <source>
        <dbReference type="Proteomes" id="UP000321790"/>
    </source>
</evidence>
<dbReference type="RefSeq" id="WP_147137465.1">
    <property type="nucleotide sequence ID" value="NZ_VOSC01000033.1"/>
</dbReference>
<protein>
    <submittedName>
        <fullName evidence="2">Uncharacterized protein</fullName>
    </submittedName>
</protein>
<evidence type="ECO:0000313" key="2">
    <source>
        <dbReference type="EMBL" id="TXE06097.1"/>
    </source>
</evidence>
<dbReference type="AlphaFoldDB" id="A0A5C7ACZ6"/>
<gene>
    <name evidence="2" type="ORF">FUA26_14040</name>
</gene>
<dbReference type="EMBL" id="VOSC01000033">
    <property type="protein sequence ID" value="TXE06097.1"/>
    <property type="molecule type" value="Genomic_DNA"/>
</dbReference>
<evidence type="ECO:0000256" key="1">
    <source>
        <dbReference type="SAM" id="SignalP"/>
    </source>
</evidence>
<accession>A0A5C7ACZ6</accession>
<feature type="signal peptide" evidence="1">
    <location>
        <begin position="1"/>
        <end position="37"/>
    </location>
</feature>
<comment type="caution">
    <text evidence="2">The sequence shown here is derived from an EMBL/GenBank/DDBJ whole genome shotgun (WGS) entry which is preliminary data.</text>
</comment>